<dbReference type="Proteomes" id="UP001314205">
    <property type="component" value="Unassembled WGS sequence"/>
</dbReference>
<gene>
    <name evidence="1" type="ORF">PARMNEM_LOCUS21128</name>
</gene>
<proteinExistence type="predicted"/>
<evidence type="ECO:0000313" key="2">
    <source>
        <dbReference type="Proteomes" id="UP001314205"/>
    </source>
</evidence>
<sequence>MIFRTLTSKIFNPFDSDDGSTLITKSKQKKTLKKSCEDSNIKKRKVVLDSDSESEAESIKKKRLKRSSFAFDLEGDNELQEPIRAAALRSFLSRRAGSGYTLQRADSAKTGDYYVELRVYNTKEAEKLGSDRWKRSLVTLKSAVEDNSLTWKAVTKLVAAAKDEYAAMQPILYPVNVF</sequence>
<reference evidence="1 2" key="1">
    <citation type="submission" date="2023-11" db="EMBL/GenBank/DDBJ databases">
        <authorList>
            <person name="Hedman E."/>
            <person name="Englund M."/>
            <person name="Stromberg M."/>
            <person name="Nyberg Akerstrom W."/>
            <person name="Nylinder S."/>
            <person name="Jareborg N."/>
            <person name="Kallberg Y."/>
            <person name="Kronander E."/>
        </authorList>
    </citation>
    <scope>NUCLEOTIDE SEQUENCE [LARGE SCALE GENOMIC DNA]</scope>
</reference>
<evidence type="ECO:0000313" key="1">
    <source>
        <dbReference type="EMBL" id="CAK1602654.1"/>
    </source>
</evidence>
<accession>A0AAV1M6B5</accession>
<organism evidence="1 2">
    <name type="scientific">Parnassius mnemosyne</name>
    <name type="common">clouded apollo</name>
    <dbReference type="NCBI Taxonomy" id="213953"/>
    <lineage>
        <taxon>Eukaryota</taxon>
        <taxon>Metazoa</taxon>
        <taxon>Ecdysozoa</taxon>
        <taxon>Arthropoda</taxon>
        <taxon>Hexapoda</taxon>
        <taxon>Insecta</taxon>
        <taxon>Pterygota</taxon>
        <taxon>Neoptera</taxon>
        <taxon>Endopterygota</taxon>
        <taxon>Lepidoptera</taxon>
        <taxon>Glossata</taxon>
        <taxon>Ditrysia</taxon>
        <taxon>Papilionoidea</taxon>
        <taxon>Papilionidae</taxon>
        <taxon>Parnassiinae</taxon>
        <taxon>Parnassini</taxon>
        <taxon>Parnassius</taxon>
        <taxon>Driopa</taxon>
    </lineage>
</organism>
<comment type="caution">
    <text evidence="1">The sequence shown here is derived from an EMBL/GenBank/DDBJ whole genome shotgun (WGS) entry which is preliminary data.</text>
</comment>
<name>A0AAV1M6B5_9NEOP</name>
<dbReference type="EMBL" id="CAVLGL010000148">
    <property type="protein sequence ID" value="CAK1602654.1"/>
    <property type="molecule type" value="Genomic_DNA"/>
</dbReference>
<protein>
    <submittedName>
        <fullName evidence="1">Uncharacterized protein</fullName>
    </submittedName>
</protein>
<dbReference type="AlphaFoldDB" id="A0AAV1M6B5"/>
<keyword evidence="2" id="KW-1185">Reference proteome</keyword>